<dbReference type="SUPFAM" id="SSF52200">
    <property type="entry name" value="Toll/Interleukin receptor TIR domain"/>
    <property type="match status" value="1"/>
</dbReference>
<dbReference type="Gene3D" id="3.40.50.10140">
    <property type="entry name" value="Toll/interleukin-1 receptor homology (TIR) domain"/>
    <property type="match status" value="1"/>
</dbReference>
<reference evidence="4" key="1">
    <citation type="submission" date="2021-02" db="EMBL/GenBank/DDBJ databases">
        <authorList>
            <person name="Dougan E. K."/>
            <person name="Rhodes N."/>
            <person name="Thang M."/>
            <person name="Chan C."/>
        </authorList>
    </citation>
    <scope>NUCLEOTIDE SEQUENCE</scope>
</reference>
<comment type="caution">
    <text evidence="4">The sequence shown here is derived from an EMBL/GenBank/DDBJ whole genome shotgun (WGS) entry which is preliminary data.</text>
</comment>
<feature type="transmembrane region" description="Helical" evidence="2">
    <location>
        <begin position="226"/>
        <end position="245"/>
    </location>
</feature>
<sequence>MEEDAVTAQPTLSSTASVGQRRSLRTEVRPELLRGVPLHVALSNWGRHWRAPDQGMFNVNPKNYQLSRPTKAYDAFLSHDWASSRWLKFVSLLMIFNSGPAFAISFLVSVLVGTLRAYRVIPDQAWTLSVIYVVYFTIFLFWQRIRAILCRPLVVFLDKLCVAQHDEDLKQEGIQSLGAFLLSSRELVVLLSPQYLSRLWCVFEISTFLRDKASLKRLRIIPQKTTLLLLMVAGCWHLLASYYFSLIRYGVLSTWGEDADAVSGLTMTAAMLGFCSLLVPLSFYVGIGLVSELQEVPRQLHSFRVQDSKCYCCSHSHVHPRSSEPLPCDRQLVYEAIQDWWVAAKEDGPDPHLERFNASVRQRVAPKIANGMGIGLPFQYVVYTAVFCIVPWLADFIALWAETIDQRPVISIWTLRHFVTWGIVGLALLFALRVCIWLWTLGSLIEKRLSSRWLAVFIVTPLSFLGVCSLWLPLGISLAVTSEDNPLPVIIFLAGAALTAFVWHIQRPDPSLEPSHCSASTQSRDDDDNTFSM</sequence>
<feature type="transmembrane region" description="Helical" evidence="2">
    <location>
        <begin position="380"/>
        <end position="401"/>
    </location>
</feature>
<dbReference type="InterPro" id="IPR035897">
    <property type="entry name" value="Toll_tir_struct_dom_sf"/>
</dbReference>
<evidence type="ECO:0000313" key="5">
    <source>
        <dbReference type="Proteomes" id="UP000604046"/>
    </source>
</evidence>
<evidence type="ECO:0000256" key="2">
    <source>
        <dbReference type="SAM" id="Phobius"/>
    </source>
</evidence>
<evidence type="ECO:0000259" key="3">
    <source>
        <dbReference type="Pfam" id="PF01582"/>
    </source>
</evidence>
<feature type="transmembrane region" description="Helical" evidence="2">
    <location>
        <begin position="124"/>
        <end position="142"/>
    </location>
</feature>
<accession>A0A812N0D4</accession>
<dbReference type="InterPro" id="IPR000157">
    <property type="entry name" value="TIR_dom"/>
</dbReference>
<dbReference type="Pfam" id="PF01582">
    <property type="entry name" value="TIR"/>
    <property type="match status" value="1"/>
</dbReference>
<organism evidence="4 5">
    <name type="scientific">Symbiodinium natans</name>
    <dbReference type="NCBI Taxonomy" id="878477"/>
    <lineage>
        <taxon>Eukaryota</taxon>
        <taxon>Sar</taxon>
        <taxon>Alveolata</taxon>
        <taxon>Dinophyceae</taxon>
        <taxon>Suessiales</taxon>
        <taxon>Symbiodiniaceae</taxon>
        <taxon>Symbiodinium</taxon>
    </lineage>
</organism>
<feature type="region of interest" description="Disordered" evidence="1">
    <location>
        <begin position="511"/>
        <end position="533"/>
    </location>
</feature>
<dbReference type="Proteomes" id="UP000604046">
    <property type="component" value="Unassembled WGS sequence"/>
</dbReference>
<feature type="transmembrane region" description="Helical" evidence="2">
    <location>
        <begin position="421"/>
        <end position="441"/>
    </location>
</feature>
<evidence type="ECO:0000256" key="1">
    <source>
        <dbReference type="SAM" id="MobiDB-lite"/>
    </source>
</evidence>
<proteinExistence type="predicted"/>
<keyword evidence="2" id="KW-0812">Transmembrane</keyword>
<feature type="transmembrane region" description="Helical" evidence="2">
    <location>
        <begin position="453"/>
        <end position="474"/>
    </location>
</feature>
<dbReference type="AlphaFoldDB" id="A0A812N0D4"/>
<feature type="transmembrane region" description="Helical" evidence="2">
    <location>
        <begin position="89"/>
        <end position="112"/>
    </location>
</feature>
<name>A0A812N0D4_9DINO</name>
<gene>
    <name evidence="4" type="ORF">SNAT2548_LOCUS15274</name>
</gene>
<feature type="compositionally biased region" description="Polar residues" evidence="1">
    <location>
        <begin position="8"/>
        <end position="20"/>
    </location>
</feature>
<dbReference type="OrthoDB" id="415119at2759"/>
<dbReference type="EMBL" id="CAJNDS010001924">
    <property type="protein sequence ID" value="CAE7289343.1"/>
    <property type="molecule type" value="Genomic_DNA"/>
</dbReference>
<feature type="transmembrane region" description="Helical" evidence="2">
    <location>
        <begin position="265"/>
        <end position="290"/>
    </location>
</feature>
<keyword evidence="5" id="KW-1185">Reference proteome</keyword>
<feature type="region of interest" description="Disordered" evidence="1">
    <location>
        <begin position="1"/>
        <end position="22"/>
    </location>
</feature>
<evidence type="ECO:0000313" key="4">
    <source>
        <dbReference type="EMBL" id="CAE7289343.1"/>
    </source>
</evidence>
<keyword evidence="2" id="KW-1133">Transmembrane helix</keyword>
<protein>
    <recommendedName>
        <fullName evidence="3">TIR domain-containing protein</fullName>
    </recommendedName>
</protein>
<dbReference type="GO" id="GO:0007165">
    <property type="term" value="P:signal transduction"/>
    <property type="evidence" value="ECO:0007669"/>
    <property type="project" value="InterPro"/>
</dbReference>
<keyword evidence="2" id="KW-0472">Membrane</keyword>
<feature type="domain" description="TIR" evidence="3">
    <location>
        <begin position="159"/>
        <end position="222"/>
    </location>
</feature>
<feature type="transmembrane region" description="Helical" evidence="2">
    <location>
        <begin position="486"/>
        <end position="505"/>
    </location>
</feature>